<organism evidence="8 9">
    <name type="scientific">Enterospora canceri</name>
    <dbReference type="NCBI Taxonomy" id="1081671"/>
    <lineage>
        <taxon>Eukaryota</taxon>
        <taxon>Fungi</taxon>
        <taxon>Fungi incertae sedis</taxon>
        <taxon>Microsporidia</taxon>
        <taxon>Enterocytozoonidae</taxon>
        <taxon>Enterospora</taxon>
    </lineage>
</organism>
<dbReference type="GO" id="GO:0016020">
    <property type="term" value="C:membrane"/>
    <property type="evidence" value="ECO:0007669"/>
    <property type="project" value="UniProtKB-SubCell"/>
</dbReference>
<feature type="transmembrane region" description="Helical" evidence="6">
    <location>
        <begin position="230"/>
        <end position="249"/>
    </location>
</feature>
<evidence type="ECO:0000256" key="4">
    <source>
        <dbReference type="ARBA" id="ARBA00022989"/>
    </source>
</evidence>
<feature type="domain" description="Amino acid transporter transmembrane" evidence="7">
    <location>
        <begin position="6"/>
        <end position="374"/>
    </location>
</feature>
<name>A0A1Y1S6R1_9MICR</name>
<dbReference type="Proteomes" id="UP000192639">
    <property type="component" value="Unassembled WGS sequence"/>
</dbReference>
<comment type="caution">
    <text evidence="8">The sequence shown here is derived from an EMBL/GenBank/DDBJ whole genome shotgun (WGS) entry which is preliminary data.</text>
</comment>
<dbReference type="EMBL" id="LWDP01000031">
    <property type="protein sequence ID" value="ORD94132.1"/>
    <property type="molecule type" value="Genomic_DNA"/>
</dbReference>
<dbReference type="OrthoDB" id="2196385at2759"/>
<feature type="transmembrane region" description="Helical" evidence="6">
    <location>
        <begin position="12"/>
        <end position="30"/>
    </location>
</feature>
<evidence type="ECO:0000256" key="3">
    <source>
        <dbReference type="ARBA" id="ARBA00022692"/>
    </source>
</evidence>
<feature type="transmembrane region" description="Helical" evidence="6">
    <location>
        <begin position="331"/>
        <end position="347"/>
    </location>
</feature>
<sequence length="413" mass="46370">MTTNKKNSTMVAGLLFGTSAFGMGMLYMPATFNQLGYVGMSTIMAFMFLLTYLSLYFINLADEKEQEIEKSSSKRDYSFFANFNRHLSLMVTIAFILSNFAVVYLFLRRATDLTVALINIKAKMATTTWVRLGVLTFYSIAALSLFMQHDLTILKPLSYVALFACFYYAALMVMLGFTSKIPLSELKPFRYDNGLNALLNAIFAAHCQFSFLNFKDTLRVKNDRNSKKMLLIACLTIYLSYATIGFFGYKYMGSSIGSDYILGLVVKNFSENKLLDNNNLFGRKLFQGLLFVLSTLFIVIFFTGIPLTVFTFVPEIEKLVKRANVKPNTRIVKLIIGLALYVFALPSSLNEGLFLAFVSAFCTNFLSFGFPGIYAVHYSTDRRIRGIGYSMIGFSSILALLLAGVEIKNAVSK</sequence>
<evidence type="ECO:0000256" key="1">
    <source>
        <dbReference type="ARBA" id="ARBA00004141"/>
    </source>
</evidence>
<evidence type="ECO:0000313" key="8">
    <source>
        <dbReference type="EMBL" id="ORD94132.1"/>
    </source>
</evidence>
<keyword evidence="4 6" id="KW-1133">Transmembrane helix</keyword>
<keyword evidence="5 6" id="KW-0472">Membrane</keyword>
<feature type="transmembrane region" description="Helical" evidence="6">
    <location>
        <begin position="285"/>
        <end position="310"/>
    </location>
</feature>
<dbReference type="AlphaFoldDB" id="A0A1Y1S6R1"/>
<keyword evidence="9" id="KW-1185">Reference proteome</keyword>
<evidence type="ECO:0000259" key="7">
    <source>
        <dbReference type="Pfam" id="PF01490"/>
    </source>
</evidence>
<evidence type="ECO:0000256" key="2">
    <source>
        <dbReference type="ARBA" id="ARBA00008066"/>
    </source>
</evidence>
<dbReference type="VEuPathDB" id="MicrosporidiaDB:ECANGB1_1107"/>
<feature type="transmembrane region" description="Helical" evidence="6">
    <location>
        <begin position="36"/>
        <end position="58"/>
    </location>
</feature>
<comment type="similarity">
    <text evidence="2">Belongs to the amino acid/polyamine transporter 2 family.</text>
</comment>
<evidence type="ECO:0000313" key="9">
    <source>
        <dbReference type="Proteomes" id="UP000192639"/>
    </source>
</evidence>
<reference evidence="8 9" key="1">
    <citation type="journal article" date="2017" name="Environ. Microbiol.">
        <title>Decay of the glycolytic pathway and adaptation to intranuclear parasitism within Enterocytozoonidae microsporidia.</title>
        <authorList>
            <person name="Wiredu Boakye D."/>
            <person name="Jaroenlak P."/>
            <person name="Prachumwat A."/>
            <person name="Williams T.A."/>
            <person name="Bateman K.S."/>
            <person name="Itsathitphaisarn O."/>
            <person name="Sritunyalucksana K."/>
            <person name="Paszkiewicz K.H."/>
            <person name="Moore K.A."/>
            <person name="Stentiford G.D."/>
            <person name="Williams B.A."/>
        </authorList>
    </citation>
    <scope>NUCLEOTIDE SEQUENCE [LARGE SCALE GENOMIC DNA]</scope>
    <source>
        <strain evidence="8 9">GB1</strain>
    </source>
</reference>
<feature type="transmembrane region" description="Helical" evidence="6">
    <location>
        <begin position="159"/>
        <end position="177"/>
    </location>
</feature>
<gene>
    <name evidence="8" type="ORF">ECANGB1_1107</name>
</gene>
<proteinExistence type="inferred from homology"/>
<feature type="transmembrane region" description="Helical" evidence="6">
    <location>
        <begin position="386"/>
        <end position="405"/>
    </location>
</feature>
<evidence type="ECO:0000256" key="5">
    <source>
        <dbReference type="ARBA" id="ARBA00023136"/>
    </source>
</evidence>
<feature type="transmembrane region" description="Helical" evidence="6">
    <location>
        <begin position="87"/>
        <end position="107"/>
    </location>
</feature>
<dbReference type="InterPro" id="IPR013057">
    <property type="entry name" value="AA_transpt_TM"/>
</dbReference>
<dbReference type="PANTHER" id="PTHR22950">
    <property type="entry name" value="AMINO ACID TRANSPORTER"/>
    <property type="match status" value="1"/>
</dbReference>
<dbReference type="Pfam" id="PF01490">
    <property type="entry name" value="Aa_trans"/>
    <property type="match status" value="1"/>
</dbReference>
<evidence type="ECO:0000256" key="6">
    <source>
        <dbReference type="SAM" id="Phobius"/>
    </source>
</evidence>
<accession>A0A1Y1S6R1</accession>
<keyword evidence="3 6" id="KW-0812">Transmembrane</keyword>
<feature type="transmembrane region" description="Helical" evidence="6">
    <location>
        <begin position="127"/>
        <end position="147"/>
    </location>
</feature>
<dbReference type="GO" id="GO:0015179">
    <property type="term" value="F:L-amino acid transmembrane transporter activity"/>
    <property type="evidence" value="ECO:0007669"/>
    <property type="project" value="TreeGrafter"/>
</dbReference>
<protein>
    <recommendedName>
        <fullName evidence="7">Amino acid transporter transmembrane domain-containing protein</fullName>
    </recommendedName>
</protein>
<comment type="subcellular location">
    <subcellularLocation>
        <location evidence="1">Membrane</location>
        <topology evidence="1">Multi-pass membrane protein</topology>
    </subcellularLocation>
</comment>
<feature type="transmembrane region" description="Helical" evidence="6">
    <location>
        <begin position="353"/>
        <end position="374"/>
    </location>
</feature>